<name>A0A7R9KWX9_9ACAR</name>
<dbReference type="EC" id="2.7.12.2" evidence="6"/>
<evidence type="ECO:0000256" key="5">
    <source>
        <dbReference type="ARBA" id="ARBA00038035"/>
    </source>
</evidence>
<keyword evidence="4 10" id="KW-0067">ATP-binding</keyword>
<keyword evidence="2 10" id="KW-0547">Nucleotide-binding</keyword>
<dbReference type="InterPro" id="IPR011009">
    <property type="entry name" value="Kinase-like_dom_sf"/>
</dbReference>
<dbReference type="Pfam" id="PF07714">
    <property type="entry name" value="PK_Tyr_Ser-Thr"/>
    <property type="match status" value="1"/>
</dbReference>
<dbReference type="EMBL" id="CAJPIZ010008574">
    <property type="protein sequence ID" value="CAG2111237.1"/>
    <property type="molecule type" value="Genomic_DNA"/>
</dbReference>
<dbReference type="SUPFAM" id="SSF56112">
    <property type="entry name" value="Protein kinase-like (PK-like)"/>
    <property type="match status" value="1"/>
</dbReference>
<dbReference type="Gene3D" id="1.10.510.10">
    <property type="entry name" value="Transferase(Phosphotransferase) domain 1"/>
    <property type="match status" value="1"/>
</dbReference>
<reference evidence="12" key="1">
    <citation type="submission" date="2020-11" db="EMBL/GenBank/DDBJ databases">
        <authorList>
            <person name="Tran Van P."/>
        </authorList>
    </citation>
    <scope>NUCLEOTIDE SEQUENCE</scope>
</reference>
<evidence type="ECO:0000256" key="10">
    <source>
        <dbReference type="PROSITE-ProRule" id="PRU10141"/>
    </source>
</evidence>
<feature type="binding site" evidence="10">
    <location>
        <position position="95"/>
    </location>
    <ligand>
        <name>ATP</name>
        <dbReference type="ChEBI" id="CHEBI:30616"/>
    </ligand>
</feature>
<keyword evidence="1" id="KW-0808">Transferase</keyword>
<keyword evidence="13" id="KW-1185">Reference proteome</keyword>
<evidence type="ECO:0000256" key="6">
    <source>
        <dbReference type="ARBA" id="ARBA00038999"/>
    </source>
</evidence>
<comment type="catalytic activity">
    <reaction evidence="9">
        <text>L-tyrosyl-[protein] + ATP = O-phospho-L-tyrosyl-[protein] + ADP + H(+)</text>
        <dbReference type="Rhea" id="RHEA:10596"/>
        <dbReference type="Rhea" id="RHEA-COMP:10136"/>
        <dbReference type="Rhea" id="RHEA-COMP:20101"/>
        <dbReference type="ChEBI" id="CHEBI:15378"/>
        <dbReference type="ChEBI" id="CHEBI:30616"/>
        <dbReference type="ChEBI" id="CHEBI:46858"/>
        <dbReference type="ChEBI" id="CHEBI:61978"/>
        <dbReference type="ChEBI" id="CHEBI:456216"/>
        <dbReference type="EC" id="2.7.12.2"/>
    </reaction>
</comment>
<evidence type="ECO:0000256" key="9">
    <source>
        <dbReference type="ARBA" id="ARBA00051693"/>
    </source>
</evidence>
<accession>A0A7R9KWX9</accession>
<dbReference type="InterPro" id="IPR009091">
    <property type="entry name" value="RCC1/BLIP-II"/>
</dbReference>
<dbReference type="AlphaFoldDB" id="A0A7R9KWX9"/>
<dbReference type="PROSITE" id="PS00107">
    <property type="entry name" value="PROTEIN_KINASE_ATP"/>
    <property type="match status" value="1"/>
</dbReference>
<dbReference type="SUPFAM" id="SSF50985">
    <property type="entry name" value="RCC1/BLIP-II"/>
    <property type="match status" value="1"/>
</dbReference>
<dbReference type="Proteomes" id="UP000759131">
    <property type="component" value="Unassembled WGS sequence"/>
</dbReference>
<dbReference type="OrthoDB" id="5987198at2759"/>
<sequence length="186" mass="21117">YVLALNSDHQIYGWGLCQTPNGDTYNKPHKILLNNDIELKIEKISCIWETALALTSDGQMWFKVMYKTLENIGSGGFGVVNKVEYKQTGKIYARKECLLLNLEEDQNRNLCDFGLSKLVDVLNDEYKQSSVENTDISKNNVNYMAPEAQSGTNYNHLVDVYSLALIGAKIFGFETRDIRDGVYIEI</sequence>
<keyword evidence="3" id="KW-0418">Kinase</keyword>
<protein>
    <recommendedName>
        <fullName evidence="6">mitogen-activated protein kinase kinase</fullName>
        <ecNumber evidence="6">2.7.12.2</ecNumber>
    </recommendedName>
</protein>
<dbReference type="PANTHER" id="PTHR48013">
    <property type="entry name" value="DUAL SPECIFICITY MITOGEN-ACTIVATED PROTEIN KINASE KINASE 5-RELATED"/>
    <property type="match status" value="1"/>
</dbReference>
<comment type="catalytic activity">
    <reaction evidence="7">
        <text>L-seryl-[protein] + ATP = O-phospho-L-seryl-[protein] + ADP + H(+)</text>
        <dbReference type="Rhea" id="RHEA:17989"/>
        <dbReference type="Rhea" id="RHEA-COMP:9863"/>
        <dbReference type="Rhea" id="RHEA-COMP:11604"/>
        <dbReference type="ChEBI" id="CHEBI:15378"/>
        <dbReference type="ChEBI" id="CHEBI:29999"/>
        <dbReference type="ChEBI" id="CHEBI:30616"/>
        <dbReference type="ChEBI" id="CHEBI:83421"/>
        <dbReference type="ChEBI" id="CHEBI:456216"/>
        <dbReference type="EC" id="2.7.12.2"/>
    </reaction>
</comment>
<dbReference type="InterPro" id="IPR017441">
    <property type="entry name" value="Protein_kinase_ATP_BS"/>
</dbReference>
<evidence type="ECO:0000259" key="11">
    <source>
        <dbReference type="PROSITE" id="PS50011"/>
    </source>
</evidence>
<feature type="domain" description="Protein kinase" evidence="11">
    <location>
        <begin position="1"/>
        <end position="186"/>
    </location>
</feature>
<evidence type="ECO:0000313" key="13">
    <source>
        <dbReference type="Proteomes" id="UP000759131"/>
    </source>
</evidence>
<dbReference type="InterPro" id="IPR001245">
    <property type="entry name" value="Ser-Thr/Tyr_kinase_cat_dom"/>
</dbReference>
<evidence type="ECO:0000256" key="4">
    <source>
        <dbReference type="ARBA" id="ARBA00022840"/>
    </source>
</evidence>
<dbReference type="Gene3D" id="3.30.200.20">
    <property type="entry name" value="Phosphorylase Kinase, domain 1"/>
    <property type="match status" value="1"/>
</dbReference>
<gene>
    <name evidence="12" type="ORF">OSB1V03_LOCUS11219</name>
</gene>
<comment type="catalytic activity">
    <reaction evidence="8">
        <text>L-threonyl-[protein] + ATP = O-phospho-L-threonyl-[protein] + ADP + H(+)</text>
        <dbReference type="Rhea" id="RHEA:46608"/>
        <dbReference type="Rhea" id="RHEA-COMP:11060"/>
        <dbReference type="Rhea" id="RHEA-COMP:11605"/>
        <dbReference type="ChEBI" id="CHEBI:15378"/>
        <dbReference type="ChEBI" id="CHEBI:30013"/>
        <dbReference type="ChEBI" id="CHEBI:30616"/>
        <dbReference type="ChEBI" id="CHEBI:61977"/>
        <dbReference type="ChEBI" id="CHEBI:456216"/>
        <dbReference type="EC" id="2.7.12.2"/>
    </reaction>
</comment>
<organism evidence="12">
    <name type="scientific">Medioppia subpectinata</name>
    <dbReference type="NCBI Taxonomy" id="1979941"/>
    <lineage>
        <taxon>Eukaryota</taxon>
        <taxon>Metazoa</taxon>
        <taxon>Ecdysozoa</taxon>
        <taxon>Arthropoda</taxon>
        <taxon>Chelicerata</taxon>
        <taxon>Arachnida</taxon>
        <taxon>Acari</taxon>
        <taxon>Acariformes</taxon>
        <taxon>Sarcoptiformes</taxon>
        <taxon>Oribatida</taxon>
        <taxon>Brachypylina</taxon>
        <taxon>Oppioidea</taxon>
        <taxon>Oppiidae</taxon>
        <taxon>Medioppia</taxon>
    </lineage>
</organism>
<dbReference type="PANTHER" id="PTHR48013:SF9">
    <property type="entry name" value="DUAL SPECIFICITY MITOGEN-ACTIVATED PROTEIN KINASE KINASE 5"/>
    <property type="match status" value="1"/>
</dbReference>
<evidence type="ECO:0000256" key="7">
    <source>
        <dbReference type="ARBA" id="ARBA00049014"/>
    </source>
</evidence>
<dbReference type="PROSITE" id="PS50011">
    <property type="entry name" value="PROTEIN_KINASE_DOM"/>
    <property type="match status" value="1"/>
</dbReference>
<evidence type="ECO:0000256" key="1">
    <source>
        <dbReference type="ARBA" id="ARBA00022679"/>
    </source>
</evidence>
<dbReference type="GO" id="GO:0004708">
    <property type="term" value="F:MAP kinase kinase activity"/>
    <property type="evidence" value="ECO:0007669"/>
    <property type="project" value="UniProtKB-EC"/>
</dbReference>
<evidence type="ECO:0000313" key="12">
    <source>
        <dbReference type="EMBL" id="CAD7630807.1"/>
    </source>
</evidence>
<evidence type="ECO:0000256" key="8">
    <source>
        <dbReference type="ARBA" id="ARBA00049299"/>
    </source>
</evidence>
<evidence type="ECO:0000256" key="2">
    <source>
        <dbReference type="ARBA" id="ARBA00022741"/>
    </source>
</evidence>
<proteinExistence type="inferred from homology"/>
<dbReference type="GO" id="GO:0005524">
    <property type="term" value="F:ATP binding"/>
    <property type="evidence" value="ECO:0007669"/>
    <property type="project" value="UniProtKB-UniRule"/>
</dbReference>
<dbReference type="InterPro" id="IPR000719">
    <property type="entry name" value="Prot_kinase_dom"/>
</dbReference>
<comment type="similarity">
    <text evidence="5">Belongs to the protein kinase superfamily. STE Ser/Thr protein kinase family. MAP kinase kinase subfamily.</text>
</comment>
<feature type="non-terminal residue" evidence="12">
    <location>
        <position position="186"/>
    </location>
</feature>
<evidence type="ECO:0000256" key="3">
    <source>
        <dbReference type="ARBA" id="ARBA00022777"/>
    </source>
</evidence>
<dbReference type="EMBL" id="OC863149">
    <property type="protein sequence ID" value="CAD7630807.1"/>
    <property type="molecule type" value="Genomic_DNA"/>
</dbReference>